<dbReference type="Proteomes" id="UP000807306">
    <property type="component" value="Unassembled WGS sequence"/>
</dbReference>
<evidence type="ECO:0000256" key="1">
    <source>
        <dbReference type="SAM" id="MobiDB-lite"/>
    </source>
</evidence>
<dbReference type="EMBL" id="MU157842">
    <property type="protein sequence ID" value="KAF9530104.1"/>
    <property type="molecule type" value="Genomic_DNA"/>
</dbReference>
<evidence type="ECO:0000313" key="4">
    <source>
        <dbReference type="Proteomes" id="UP000807306"/>
    </source>
</evidence>
<keyword evidence="2" id="KW-0812">Transmembrane</keyword>
<sequence length="516" mass="54310">MTSHYSRVFLKPKDSQNTLYGDISTSASPGTSPEEASKLSSTSVEPFSSIQSMSGRGTGTMTGTMTGTGTGSRSRGGTGTGTGGGMESGTDPGTYRSYLSGFSGMYESENGEEVGGVEDTRVRQQQQQQPQLQRTHAPPPRRHPFAMAQSRRRSSDEPERDFNPGYANGAGSAAPPLPAHVHLGYHQYTGAYNQPQPPLPHAQTREQTEKTQGLPPLHAHRPIAQQTHPQSRIAERTRIHPLFIVLLFLPLPPLLAAAYMPTGQAILRGSHSSSSANTTNSPSHIPSSSSSSSSPTPNPYSPSLSSSVQAGLTGGVILALPLALLLYALLFLPLSSESKNRQASTSNSNYANHNDDFFDDSSDSGSNILPFNFPFHLDLNLISSRPRSKLRRALSFTAFVLFVLLIGAISGPLGVSVLSPPSSSPSSTATTATATARNMKYLTPHNAGLAGLVGGVVIVCSALVVCVIVGGGMWMSVVLGRERRRRGRDGDVSAGGGGNGKGNGMGRKGRTGPVAF</sequence>
<proteinExistence type="predicted"/>
<feature type="transmembrane region" description="Helical" evidence="2">
    <location>
        <begin position="242"/>
        <end position="260"/>
    </location>
</feature>
<accession>A0A9P6JRT6</accession>
<feature type="compositionally biased region" description="Low complexity" evidence="1">
    <location>
        <begin position="270"/>
        <end position="305"/>
    </location>
</feature>
<feature type="transmembrane region" description="Helical" evidence="2">
    <location>
        <begin position="393"/>
        <end position="415"/>
    </location>
</feature>
<feature type="region of interest" description="Disordered" evidence="1">
    <location>
        <begin position="269"/>
        <end position="305"/>
    </location>
</feature>
<feature type="compositionally biased region" description="Gly residues" evidence="1">
    <location>
        <begin position="56"/>
        <end position="87"/>
    </location>
</feature>
<name>A0A9P6JRT6_9AGAR</name>
<feature type="compositionally biased region" description="Basic and acidic residues" evidence="1">
    <location>
        <begin position="153"/>
        <end position="162"/>
    </location>
</feature>
<feature type="compositionally biased region" description="Low complexity" evidence="1">
    <location>
        <begin position="124"/>
        <end position="133"/>
    </location>
</feature>
<protein>
    <submittedName>
        <fullName evidence="3">Uncharacterized protein</fullName>
    </submittedName>
</protein>
<evidence type="ECO:0000313" key="3">
    <source>
        <dbReference type="EMBL" id="KAF9530104.1"/>
    </source>
</evidence>
<keyword evidence="2" id="KW-0472">Membrane</keyword>
<comment type="caution">
    <text evidence="3">The sequence shown here is derived from an EMBL/GenBank/DDBJ whole genome shotgun (WGS) entry which is preliminary data.</text>
</comment>
<feature type="transmembrane region" description="Helical" evidence="2">
    <location>
        <begin position="449"/>
        <end position="479"/>
    </location>
</feature>
<dbReference type="AlphaFoldDB" id="A0A9P6JRT6"/>
<feature type="region of interest" description="Disordered" evidence="1">
    <location>
        <begin position="1"/>
        <end position="216"/>
    </location>
</feature>
<gene>
    <name evidence="3" type="ORF">CPB83DRAFT_200738</name>
</gene>
<reference evidence="3" key="1">
    <citation type="submission" date="2020-11" db="EMBL/GenBank/DDBJ databases">
        <authorList>
            <consortium name="DOE Joint Genome Institute"/>
            <person name="Ahrendt S."/>
            <person name="Riley R."/>
            <person name="Andreopoulos W."/>
            <person name="Labutti K."/>
            <person name="Pangilinan J."/>
            <person name="Ruiz-Duenas F.J."/>
            <person name="Barrasa J.M."/>
            <person name="Sanchez-Garcia M."/>
            <person name="Camarero S."/>
            <person name="Miyauchi S."/>
            <person name="Serrano A."/>
            <person name="Linde D."/>
            <person name="Babiker R."/>
            <person name="Drula E."/>
            <person name="Ayuso-Fernandez I."/>
            <person name="Pacheco R."/>
            <person name="Padilla G."/>
            <person name="Ferreira P."/>
            <person name="Barriuso J."/>
            <person name="Kellner H."/>
            <person name="Castanera R."/>
            <person name="Alfaro M."/>
            <person name="Ramirez L."/>
            <person name="Pisabarro A.G."/>
            <person name="Kuo A."/>
            <person name="Tritt A."/>
            <person name="Lipzen A."/>
            <person name="He G."/>
            <person name="Yan M."/>
            <person name="Ng V."/>
            <person name="Cullen D."/>
            <person name="Martin F."/>
            <person name="Rosso M.-N."/>
            <person name="Henrissat B."/>
            <person name="Hibbett D."/>
            <person name="Martinez A.T."/>
            <person name="Grigoriev I.V."/>
        </authorList>
    </citation>
    <scope>NUCLEOTIDE SEQUENCE</scope>
    <source>
        <strain evidence="3">CBS 506.95</strain>
    </source>
</reference>
<feature type="compositionally biased region" description="Polar residues" evidence="1">
    <location>
        <begin position="38"/>
        <end position="51"/>
    </location>
</feature>
<organism evidence="3 4">
    <name type="scientific">Crepidotus variabilis</name>
    <dbReference type="NCBI Taxonomy" id="179855"/>
    <lineage>
        <taxon>Eukaryota</taxon>
        <taxon>Fungi</taxon>
        <taxon>Dikarya</taxon>
        <taxon>Basidiomycota</taxon>
        <taxon>Agaricomycotina</taxon>
        <taxon>Agaricomycetes</taxon>
        <taxon>Agaricomycetidae</taxon>
        <taxon>Agaricales</taxon>
        <taxon>Agaricineae</taxon>
        <taxon>Crepidotaceae</taxon>
        <taxon>Crepidotus</taxon>
    </lineage>
</organism>
<feature type="compositionally biased region" description="Polar residues" evidence="1">
    <location>
        <begin position="15"/>
        <end position="31"/>
    </location>
</feature>
<feature type="compositionally biased region" description="Gly residues" evidence="1">
    <location>
        <begin position="493"/>
        <end position="506"/>
    </location>
</feature>
<feature type="region of interest" description="Disordered" evidence="1">
    <location>
        <begin position="485"/>
        <end position="516"/>
    </location>
</feature>
<evidence type="ECO:0000256" key="2">
    <source>
        <dbReference type="SAM" id="Phobius"/>
    </source>
</evidence>
<feature type="transmembrane region" description="Helical" evidence="2">
    <location>
        <begin position="310"/>
        <end position="332"/>
    </location>
</feature>
<keyword evidence="4" id="KW-1185">Reference proteome</keyword>
<keyword evidence="2" id="KW-1133">Transmembrane helix</keyword>